<keyword evidence="1" id="KW-1133">Transmembrane helix</keyword>
<sequence>MANTYIDEVTFMTVLWVCLTISTFFVLIQISLESCLNRQLSSADVLVLAAWLLYLGNGIVWSATYEQMFEVIALGTSTTNPSSIPQNIAWIEKRYLRGQLAGYLISYSSLWLIKLSFVFFFRKLGNRYRAQRILWWAVLAFVIACYGGTLGVLDYACEMSSLEDSVELCQSPYSVWYERVSLKVATTMDIISDAARAGILNPAWLIMWNAVEICVGE</sequence>
<protein>
    <recommendedName>
        <fullName evidence="4">Integral membrane protein</fullName>
    </recommendedName>
</protein>
<reference evidence="2 3" key="1">
    <citation type="submission" date="2018-02" db="EMBL/GenBank/DDBJ databases">
        <title>The genomes of Aspergillus section Nigri reveals drivers in fungal speciation.</title>
        <authorList>
            <consortium name="DOE Joint Genome Institute"/>
            <person name="Vesth T.C."/>
            <person name="Nybo J."/>
            <person name="Theobald S."/>
            <person name="Brandl J."/>
            <person name="Frisvad J.C."/>
            <person name="Nielsen K.F."/>
            <person name="Lyhne E.K."/>
            <person name="Kogle M.E."/>
            <person name="Kuo A."/>
            <person name="Riley R."/>
            <person name="Clum A."/>
            <person name="Nolan M."/>
            <person name="Lipzen A."/>
            <person name="Salamov A."/>
            <person name="Henrissat B."/>
            <person name="Wiebenga A."/>
            <person name="De vries R.P."/>
            <person name="Grigoriev I.V."/>
            <person name="Mortensen U.H."/>
            <person name="Andersen M.R."/>
            <person name="Baker S.E."/>
        </authorList>
    </citation>
    <scope>NUCLEOTIDE SEQUENCE [LARGE SCALE GENOMIC DNA]</scope>
    <source>
        <strain evidence="2 3">CBS 121593</strain>
    </source>
</reference>
<proteinExistence type="predicted"/>
<dbReference type="RefSeq" id="XP_025578867.1">
    <property type="nucleotide sequence ID" value="XM_025721187.1"/>
</dbReference>
<feature type="transmembrane region" description="Helical" evidence="1">
    <location>
        <begin position="133"/>
        <end position="153"/>
    </location>
</feature>
<dbReference type="AlphaFoldDB" id="A0A395HA39"/>
<organism evidence="2 3">
    <name type="scientific">Aspergillus ibericus CBS 121593</name>
    <dbReference type="NCBI Taxonomy" id="1448316"/>
    <lineage>
        <taxon>Eukaryota</taxon>
        <taxon>Fungi</taxon>
        <taxon>Dikarya</taxon>
        <taxon>Ascomycota</taxon>
        <taxon>Pezizomycotina</taxon>
        <taxon>Eurotiomycetes</taxon>
        <taxon>Eurotiomycetidae</taxon>
        <taxon>Eurotiales</taxon>
        <taxon>Aspergillaceae</taxon>
        <taxon>Aspergillus</taxon>
        <taxon>Aspergillus subgen. Circumdati</taxon>
    </lineage>
</organism>
<keyword evidence="3" id="KW-1185">Reference proteome</keyword>
<evidence type="ECO:0008006" key="4">
    <source>
        <dbReference type="Google" id="ProtNLM"/>
    </source>
</evidence>
<feature type="transmembrane region" description="Helical" evidence="1">
    <location>
        <begin position="12"/>
        <end position="32"/>
    </location>
</feature>
<keyword evidence="1" id="KW-0812">Transmembrane</keyword>
<evidence type="ECO:0000313" key="2">
    <source>
        <dbReference type="EMBL" id="RAL04540.1"/>
    </source>
</evidence>
<feature type="transmembrane region" description="Helical" evidence="1">
    <location>
        <begin position="44"/>
        <end position="64"/>
    </location>
</feature>
<feature type="transmembrane region" description="Helical" evidence="1">
    <location>
        <begin position="100"/>
        <end position="121"/>
    </location>
</feature>
<dbReference type="VEuPathDB" id="FungiDB:BO80DRAFT_441416"/>
<evidence type="ECO:0000313" key="3">
    <source>
        <dbReference type="Proteomes" id="UP000249402"/>
    </source>
</evidence>
<dbReference type="STRING" id="1448316.A0A395HA39"/>
<gene>
    <name evidence="2" type="ORF">BO80DRAFT_441416</name>
</gene>
<dbReference type="OrthoDB" id="444631at2759"/>
<dbReference type="EMBL" id="KZ824423">
    <property type="protein sequence ID" value="RAL04540.1"/>
    <property type="molecule type" value="Genomic_DNA"/>
</dbReference>
<name>A0A395HA39_9EURO</name>
<dbReference type="GeneID" id="37226052"/>
<keyword evidence="1" id="KW-0472">Membrane</keyword>
<accession>A0A395HA39</accession>
<dbReference type="Proteomes" id="UP000249402">
    <property type="component" value="Unassembled WGS sequence"/>
</dbReference>
<evidence type="ECO:0000256" key="1">
    <source>
        <dbReference type="SAM" id="Phobius"/>
    </source>
</evidence>